<dbReference type="Pfam" id="PF00665">
    <property type="entry name" value="rve"/>
    <property type="match status" value="1"/>
</dbReference>
<reference evidence="2" key="2">
    <citation type="submission" date="2025-09" db="UniProtKB">
        <authorList>
            <consortium name="Ensembl"/>
        </authorList>
    </citation>
    <scope>IDENTIFICATION</scope>
</reference>
<dbReference type="Proteomes" id="UP000265000">
    <property type="component" value="Unplaced"/>
</dbReference>
<reference evidence="2" key="1">
    <citation type="submission" date="2025-08" db="UniProtKB">
        <authorList>
            <consortium name="Ensembl"/>
        </authorList>
    </citation>
    <scope>IDENTIFICATION</scope>
</reference>
<keyword evidence="3" id="KW-1185">Reference proteome</keyword>
<feature type="domain" description="Integrase catalytic" evidence="1">
    <location>
        <begin position="34"/>
        <end position="193"/>
    </location>
</feature>
<dbReference type="InterPro" id="IPR012337">
    <property type="entry name" value="RNaseH-like_sf"/>
</dbReference>
<dbReference type="PANTHER" id="PTHR37984:SF15">
    <property type="entry name" value="INTEGRASE CATALYTIC DOMAIN-CONTAINING PROTEIN"/>
    <property type="match status" value="1"/>
</dbReference>
<dbReference type="GeneTree" id="ENSGT00940000163772"/>
<dbReference type="GO" id="GO:0003676">
    <property type="term" value="F:nucleic acid binding"/>
    <property type="evidence" value="ECO:0007669"/>
    <property type="project" value="InterPro"/>
</dbReference>
<dbReference type="SUPFAM" id="SSF53098">
    <property type="entry name" value="Ribonuclease H-like"/>
    <property type="match status" value="1"/>
</dbReference>
<dbReference type="InterPro" id="IPR050951">
    <property type="entry name" value="Retrovirus_Pol_polyprotein"/>
</dbReference>
<proteinExistence type="predicted"/>
<evidence type="ECO:0000313" key="3">
    <source>
        <dbReference type="Proteomes" id="UP000265000"/>
    </source>
</evidence>
<dbReference type="Pfam" id="PF24626">
    <property type="entry name" value="SH3_Tf2-1"/>
    <property type="match status" value="1"/>
</dbReference>
<name>A0A3Q2NMV8_FUNHE</name>
<dbReference type="InterPro" id="IPR036397">
    <property type="entry name" value="RNaseH_sf"/>
</dbReference>
<dbReference type="Gene3D" id="2.30.30.850">
    <property type="match status" value="1"/>
</dbReference>
<dbReference type="InterPro" id="IPR056924">
    <property type="entry name" value="SH3_Tf2-1"/>
</dbReference>
<evidence type="ECO:0000259" key="1">
    <source>
        <dbReference type="PROSITE" id="PS50994"/>
    </source>
</evidence>
<dbReference type="AlphaFoldDB" id="A0A3Q2NMV8"/>
<dbReference type="PANTHER" id="PTHR37984">
    <property type="entry name" value="PROTEIN CBG26694"/>
    <property type="match status" value="1"/>
</dbReference>
<dbReference type="PROSITE" id="PS50994">
    <property type="entry name" value="INTEGRASE"/>
    <property type="match status" value="1"/>
</dbReference>
<accession>A0A3Q2NMV8</accession>
<dbReference type="Ensembl" id="ENSFHET00000015873.1">
    <property type="protein sequence ID" value="ENSFHEP00000000226.1"/>
    <property type="gene ID" value="ENSFHEG00000000927.1"/>
</dbReference>
<protein>
    <recommendedName>
        <fullName evidence="1">Integrase catalytic domain-containing protein</fullName>
    </recommendedName>
</protein>
<dbReference type="InterPro" id="IPR001584">
    <property type="entry name" value="Integrase_cat-core"/>
</dbReference>
<dbReference type="FunFam" id="3.30.420.10:FF:000032">
    <property type="entry name" value="Retrovirus-related Pol polyprotein from transposon 297-like Protein"/>
    <property type="match status" value="1"/>
</dbReference>
<dbReference type="STRING" id="8078.ENSFHEP00000000226"/>
<dbReference type="Gene3D" id="3.30.420.10">
    <property type="entry name" value="Ribonuclease H-like superfamily/Ribonuclease H"/>
    <property type="match status" value="1"/>
</dbReference>
<organism evidence="2 3">
    <name type="scientific">Fundulus heteroclitus</name>
    <name type="common">Killifish</name>
    <name type="synonym">Mummichog</name>
    <dbReference type="NCBI Taxonomy" id="8078"/>
    <lineage>
        <taxon>Eukaryota</taxon>
        <taxon>Metazoa</taxon>
        <taxon>Chordata</taxon>
        <taxon>Craniata</taxon>
        <taxon>Vertebrata</taxon>
        <taxon>Euteleostomi</taxon>
        <taxon>Actinopterygii</taxon>
        <taxon>Neopterygii</taxon>
        <taxon>Teleostei</taxon>
        <taxon>Neoteleostei</taxon>
        <taxon>Acanthomorphata</taxon>
        <taxon>Ovalentaria</taxon>
        <taxon>Atherinomorphae</taxon>
        <taxon>Cyprinodontiformes</taxon>
        <taxon>Fundulidae</taxon>
        <taxon>Fundulus</taxon>
    </lineage>
</organism>
<dbReference type="GO" id="GO:0015074">
    <property type="term" value="P:DNA integration"/>
    <property type="evidence" value="ECO:0007669"/>
    <property type="project" value="InterPro"/>
</dbReference>
<sequence length="377" mass="42285">MSRDIKDFVLSCPVCAQNKPSNRQPAGLLQPLPVPERPWSHIALDFVTGPPSSSGMTTILTIVDRFSKACHLIPLRKLPSALQTAQLLVKHVFRLHGIPHDILSDRGPQFTSRVWKEFASALGARYTLTSGYHPQTNGQTERMNQELESALRCLTSTNPSDWSQYLPWIEYAHNSHVSTATGISPFEASLGYQPPLFPSEEKQIAVPSVHHHIHRCRQFWTQTNQALLRTAEQNHRFADCRRTPAPQYHPGQRVWLSTRDLPARTSRRKLAPRYTGPYEIISVISPTTVRLRLPSHSRVHPSFHVSQIKPVLSSPLCPLAEPPPPSQDHQGRKILRILDSRRRGKGFQSTGMAKIPRTGHGFPVPLSLTSLSSLPSC</sequence>
<evidence type="ECO:0000313" key="2">
    <source>
        <dbReference type="Ensembl" id="ENSFHEP00000000226.1"/>
    </source>
</evidence>